<evidence type="ECO:0000313" key="2">
    <source>
        <dbReference type="EMBL" id="KAK4509305.1"/>
    </source>
</evidence>
<proteinExistence type="predicted"/>
<evidence type="ECO:0000259" key="1">
    <source>
        <dbReference type="Pfam" id="PF13966"/>
    </source>
</evidence>
<sequence length="573" mass="65529">MAASNALLNYNKTQTLSLSGLPQPHWIQFLASKGISSWHDHSSSTPLIYLGYGLFINRQQRSSFVDTLISTIRTSCQLHSTRNLTLRGRVTVLNSLILSKLWHVPRLVTFTPSEFKTIQSIISSFVNRNAKMTRFAFDTLTLPRSQGGLRLFNPAQQANALQWRWLQPLLHPDQPSPSLMPSLPVLRSTLSFSLGSTRFPSYHWPLLFPPCRPNCLPDIGPVFNIIRAVDSIQRNFNYCFVDIPTILRLPFLSLLQHSLRPSNPLAPTFSPPSTILHEHITIRLHLYGSDIFDYNPNTLTLDLKQSLHNLPHPTSSSRAIIMIRSHFLLFNMFTLQAMILHFPRPLLTTSQPDITTPPTTDSFHFLLTSIVSCHLDLQSFQFQIAPPSTKGFKSLPPSSPSKTPPKILAPSKWQMFWSLRLPLNARNTWYRVLHGKIATRELLQSRLKTPSDPICSICNSSMETTEHFLFACPAKRSLWSAAFNMCMPSSVTQNTYSNFRKFLLLEQHPSQQHHPVYPDLSVHQVFACMLQTVWYYHYQHHFNNIPFLPSILLLYLQKPPTTLHSQENLDQLL</sequence>
<name>A0AAN7D5X1_9FUNG</name>
<keyword evidence="3" id="KW-1185">Reference proteome</keyword>
<comment type="caution">
    <text evidence="2">The sequence shown here is derived from an EMBL/GenBank/DDBJ whole genome shotgun (WGS) entry which is preliminary data.</text>
</comment>
<evidence type="ECO:0000313" key="3">
    <source>
        <dbReference type="Proteomes" id="UP001304243"/>
    </source>
</evidence>
<dbReference type="PANTHER" id="PTHR33116">
    <property type="entry name" value="REVERSE TRANSCRIPTASE ZINC-BINDING DOMAIN-CONTAINING PROTEIN-RELATED-RELATED"/>
    <property type="match status" value="1"/>
</dbReference>
<dbReference type="Proteomes" id="UP001304243">
    <property type="component" value="Unassembled WGS sequence"/>
</dbReference>
<feature type="domain" description="Reverse transcriptase zinc-binding" evidence="1">
    <location>
        <begin position="411"/>
        <end position="479"/>
    </location>
</feature>
<protein>
    <recommendedName>
        <fullName evidence="1">Reverse transcriptase zinc-binding domain-containing protein</fullName>
    </recommendedName>
</protein>
<accession>A0AAN7D5X1</accession>
<dbReference type="AlphaFoldDB" id="A0AAN7D5X1"/>
<dbReference type="PANTHER" id="PTHR33116:SF78">
    <property type="entry name" value="OS12G0587133 PROTEIN"/>
    <property type="match status" value="1"/>
</dbReference>
<organism evidence="2 3">
    <name type="scientific">Mucor velutinosus</name>
    <dbReference type="NCBI Taxonomy" id="708070"/>
    <lineage>
        <taxon>Eukaryota</taxon>
        <taxon>Fungi</taxon>
        <taxon>Fungi incertae sedis</taxon>
        <taxon>Mucoromycota</taxon>
        <taxon>Mucoromycotina</taxon>
        <taxon>Mucoromycetes</taxon>
        <taxon>Mucorales</taxon>
        <taxon>Mucorineae</taxon>
        <taxon>Mucoraceae</taxon>
        <taxon>Mucor</taxon>
    </lineage>
</organism>
<dbReference type="InterPro" id="IPR026960">
    <property type="entry name" value="RVT-Znf"/>
</dbReference>
<dbReference type="EMBL" id="JASEJX010000039">
    <property type="protein sequence ID" value="KAK4509305.1"/>
    <property type="molecule type" value="Genomic_DNA"/>
</dbReference>
<dbReference type="Pfam" id="PF13966">
    <property type="entry name" value="zf-RVT"/>
    <property type="match status" value="1"/>
</dbReference>
<dbReference type="RefSeq" id="XP_064675971.1">
    <property type="nucleotide sequence ID" value="XM_064826914.1"/>
</dbReference>
<gene>
    <name evidence="2" type="ORF">ATC70_007655</name>
</gene>
<reference evidence="2 3" key="1">
    <citation type="submission" date="2022-11" db="EMBL/GenBank/DDBJ databases">
        <title>Mucor velutinosus strain NIH1002 WGS.</title>
        <authorList>
            <person name="Subramanian P."/>
            <person name="Mullikin J.C."/>
            <person name="Segre J.A."/>
            <person name="Zelazny A.M."/>
        </authorList>
    </citation>
    <scope>NUCLEOTIDE SEQUENCE [LARGE SCALE GENOMIC DNA]</scope>
    <source>
        <strain evidence="2 3">NIH1002</strain>
    </source>
</reference>
<dbReference type="GeneID" id="89951341"/>